<dbReference type="EMBL" id="CAUYUJ010020353">
    <property type="protein sequence ID" value="CAK0897567.1"/>
    <property type="molecule type" value="Genomic_DNA"/>
</dbReference>
<accession>A0ABN9XD86</accession>
<name>A0ABN9XD86_9DINO</name>
<protein>
    <submittedName>
        <fullName evidence="1">Uncharacterized protein</fullName>
    </submittedName>
</protein>
<feature type="non-terminal residue" evidence="1">
    <location>
        <position position="1"/>
    </location>
</feature>
<proteinExistence type="predicted"/>
<organism evidence="1 2">
    <name type="scientific">Prorocentrum cordatum</name>
    <dbReference type="NCBI Taxonomy" id="2364126"/>
    <lineage>
        <taxon>Eukaryota</taxon>
        <taxon>Sar</taxon>
        <taxon>Alveolata</taxon>
        <taxon>Dinophyceae</taxon>
        <taxon>Prorocentrales</taxon>
        <taxon>Prorocentraceae</taxon>
        <taxon>Prorocentrum</taxon>
    </lineage>
</organism>
<reference evidence="1" key="1">
    <citation type="submission" date="2023-10" db="EMBL/GenBank/DDBJ databases">
        <authorList>
            <person name="Chen Y."/>
            <person name="Shah S."/>
            <person name="Dougan E. K."/>
            <person name="Thang M."/>
            <person name="Chan C."/>
        </authorList>
    </citation>
    <scope>NUCLEOTIDE SEQUENCE [LARGE SCALE GENOMIC DNA]</scope>
</reference>
<gene>
    <name evidence="1" type="ORF">PCOR1329_LOCUS75714</name>
</gene>
<sequence>RKIPLERVLENTLDGRTISAAKKAASRLAQMGGTSATDASILNNFLKIVVAAQTLQTDKIRVRTKAEKDELIKLLVVEDAQWPLVTQETLLNLSLAELEKTRDLGKLIECIAPWPKDDSAVPDFDPLNPTLVSLPVDMDHKMSVMVHVLIEKLLVPAIRIGFENKAHVVNMVDTFIDAYENVDLVMLGGTASGALGDMMDCWKGIKALATSTIDMDLKDRELQTS</sequence>
<evidence type="ECO:0000313" key="1">
    <source>
        <dbReference type="EMBL" id="CAK0897567.1"/>
    </source>
</evidence>
<dbReference type="Proteomes" id="UP001189429">
    <property type="component" value="Unassembled WGS sequence"/>
</dbReference>
<keyword evidence="2" id="KW-1185">Reference proteome</keyword>
<comment type="caution">
    <text evidence="1">The sequence shown here is derived from an EMBL/GenBank/DDBJ whole genome shotgun (WGS) entry which is preliminary data.</text>
</comment>
<evidence type="ECO:0000313" key="2">
    <source>
        <dbReference type="Proteomes" id="UP001189429"/>
    </source>
</evidence>